<accession>A0A2J8M6C1</accession>
<evidence type="ECO:0000259" key="12">
    <source>
        <dbReference type="SMART" id="SM00831"/>
    </source>
</evidence>
<keyword evidence="6 11" id="KW-0067">ATP-binding</keyword>
<dbReference type="GO" id="GO:0140358">
    <property type="term" value="F:P-type transmembrane transporter activity"/>
    <property type="evidence" value="ECO:0007669"/>
    <property type="project" value="InterPro"/>
</dbReference>
<keyword evidence="7 11" id="KW-0460">Magnesium</keyword>
<dbReference type="PANTHER" id="PTHR45630">
    <property type="entry name" value="CATION-TRANSPORTING ATPASE-RELATED"/>
    <property type="match status" value="1"/>
</dbReference>
<dbReference type="InterPro" id="IPR001757">
    <property type="entry name" value="P_typ_ATPase"/>
</dbReference>
<dbReference type="InterPro" id="IPR059000">
    <property type="entry name" value="ATPase_P-type_domA"/>
</dbReference>
<comment type="subcellular location">
    <subcellularLocation>
        <location evidence="1 11">Membrane</location>
        <topology evidence="1 11">Multi-pass membrane protein</topology>
    </subcellularLocation>
</comment>
<dbReference type="FunFam" id="1.20.1110.10:FF:000023">
    <property type="entry name" value="Cation-transporting ATPase"/>
    <property type="match status" value="1"/>
</dbReference>
<evidence type="ECO:0000256" key="11">
    <source>
        <dbReference type="RuleBase" id="RU362082"/>
    </source>
</evidence>
<comment type="catalytic activity">
    <reaction evidence="11">
        <text>ATP + H2O = ADP + phosphate + H(+)</text>
        <dbReference type="Rhea" id="RHEA:13065"/>
        <dbReference type="ChEBI" id="CHEBI:15377"/>
        <dbReference type="ChEBI" id="CHEBI:15378"/>
        <dbReference type="ChEBI" id="CHEBI:30616"/>
        <dbReference type="ChEBI" id="CHEBI:43474"/>
        <dbReference type="ChEBI" id="CHEBI:456216"/>
    </reaction>
</comment>
<dbReference type="InterPro" id="IPR023214">
    <property type="entry name" value="HAD_sf"/>
</dbReference>
<dbReference type="GO" id="GO:0046872">
    <property type="term" value="F:metal ion binding"/>
    <property type="evidence" value="ECO:0007669"/>
    <property type="project" value="UniProtKB-UniRule"/>
</dbReference>
<reference evidence="13 14" key="1">
    <citation type="submission" date="2017-12" db="EMBL/GenBank/DDBJ databases">
        <title>High-resolution comparative analysis of great ape genomes.</title>
        <authorList>
            <person name="Pollen A."/>
            <person name="Hastie A."/>
            <person name="Hormozdiari F."/>
            <person name="Dougherty M."/>
            <person name="Liu R."/>
            <person name="Chaisson M."/>
            <person name="Hoppe E."/>
            <person name="Hill C."/>
            <person name="Pang A."/>
            <person name="Hillier L."/>
            <person name="Baker C."/>
            <person name="Armstrong J."/>
            <person name="Shendure J."/>
            <person name="Paten B."/>
            <person name="Wilson R."/>
            <person name="Chao H."/>
            <person name="Schneider V."/>
            <person name="Ventura M."/>
            <person name="Kronenberg Z."/>
            <person name="Murali S."/>
            <person name="Gordon D."/>
            <person name="Cantsilieris S."/>
            <person name="Munson K."/>
            <person name="Nelson B."/>
            <person name="Raja A."/>
            <person name="Underwood J."/>
            <person name="Diekhans M."/>
            <person name="Fiddes I."/>
            <person name="Haussler D."/>
            <person name="Eichler E."/>
        </authorList>
    </citation>
    <scope>NUCLEOTIDE SEQUENCE [LARGE SCALE GENOMIC DNA]</scope>
    <source>
        <strain evidence="13">Yerkes chimp pedigree #C0471</strain>
    </source>
</reference>
<keyword evidence="10 11" id="KW-0472">Membrane</keyword>
<keyword evidence="3 11" id="KW-0812">Transmembrane</keyword>
<gene>
    <name evidence="13" type="ORF">CK820_G0023518</name>
</gene>
<dbReference type="GO" id="GO:0019829">
    <property type="term" value="F:ATPase-coupled monoatomic cation transmembrane transporter activity"/>
    <property type="evidence" value="ECO:0007669"/>
    <property type="project" value="UniProtKB-UniRule"/>
</dbReference>
<dbReference type="SUPFAM" id="SSF81653">
    <property type="entry name" value="Calcium ATPase, transduction domain A"/>
    <property type="match status" value="1"/>
</dbReference>
<keyword evidence="4 11" id="KW-0479">Metal-binding</keyword>
<evidence type="ECO:0000256" key="10">
    <source>
        <dbReference type="ARBA" id="ARBA00023136"/>
    </source>
</evidence>
<keyword evidence="9 11" id="KW-1133">Transmembrane helix</keyword>
<dbReference type="PANTHER" id="PTHR45630:SF1">
    <property type="entry name" value="CATION-TRANSPORTING ATPASE 13A4-RELATED"/>
    <property type="match status" value="1"/>
</dbReference>
<dbReference type="Gene3D" id="3.40.50.1000">
    <property type="entry name" value="HAD superfamily/HAD-like"/>
    <property type="match status" value="1"/>
</dbReference>
<evidence type="ECO:0000256" key="9">
    <source>
        <dbReference type="ARBA" id="ARBA00022989"/>
    </source>
</evidence>
<evidence type="ECO:0000256" key="2">
    <source>
        <dbReference type="ARBA" id="ARBA00006000"/>
    </source>
</evidence>
<proteinExistence type="inferred from homology"/>
<organism evidence="13 14">
    <name type="scientific">Pan troglodytes</name>
    <name type="common">Chimpanzee</name>
    <dbReference type="NCBI Taxonomy" id="9598"/>
    <lineage>
        <taxon>Eukaryota</taxon>
        <taxon>Metazoa</taxon>
        <taxon>Chordata</taxon>
        <taxon>Craniata</taxon>
        <taxon>Vertebrata</taxon>
        <taxon>Euteleostomi</taxon>
        <taxon>Mammalia</taxon>
        <taxon>Eutheria</taxon>
        <taxon>Euarchontoglires</taxon>
        <taxon>Primates</taxon>
        <taxon>Haplorrhini</taxon>
        <taxon>Catarrhini</taxon>
        <taxon>Hominidae</taxon>
        <taxon>Pan</taxon>
    </lineage>
</organism>
<dbReference type="PROSITE" id="PS00154">
    <property type="entry name" value="ATPASE_E1_E2"/>
    <property type="match status" value="1"/>
</dbReference>
<sequence length="576" mass="64597">MGHFEKGQHALLNEGEENEMEIFGYRTQGCRKSLCLAGSIFSFGILPLVFYWRPAWHVWAHCVPCSLQEADTVLLRTTDEFQIYSWKKVIWIYLSALNSAFGLTPDHPLMTDEEYIINRAIRKPDLKVRCIKVQKIRYVWNYLEGQFQKIGSLEDWLSSAKIHQKFGSGLTREEQEIRRLICGPNTIDVEVTPIWKLLIKEVLNPFYIFQLFSVCLWFSEDYKEYAFAIIIMSIISISLTVYDLREQSVKLHHLVESHNSITVSVCGRKAGVQELESRVLVPGDLLILTGNKVLMPCDAVLIEGSCVVDEGMLTGESIPVTKTPLPKMDSSVPWKTQSEADYKRHVLFCGTEVIQAKAACSGTVRAVVLQTGFNTAKGDLVRSILYPKPVNFQLYRDAIRFLLCLVGTATIGMIYTLCVYVLSGEPPEEVVRKALDVITIAVPPALPAALTTGIIYAQRRLKKRGIFCISPQRINVCGQLNLVCFDKTGTLTRDGLDLWGVVSCDRNGFQEVHSFASGQALPWGPLCAAMASCHSLILLDGTIQGDPLDLKMFEATTWVSLCSSENLRSFFNARAT</sequence>
<dbReference type="InterPro" id="IPR008250">
    <property type="entry name" value="ATPase_P-typ_transduc_dom_A_sf"/>
</dbReference>
<keyword evidence="8 11" id="KW-1278">Translocase</keyword>
<evidence type="ECO:0000256" key="3">
    <source>
        <dbReference type="ARBA" id="ARBA00022692"/>
    </source>
</evidence>
<evidence type="ECO:0000256" key="7">
    <source>
        <dbReference type="ARBA" id="ARBA00022842"/>
    </source>
</evidence>
<dbReference type="SMART" id="SM00831">
    <property type="entry name" value="Cation_ATPase_N"/>
    <property type="match status" value="1"/>
</dbReference>
<dbReference type="Gene3D" id="2.70.150.10">
    <property type="entry name" value="Calcium-transporting ATPase, cytoplasmic transduction domain A"/>
    <property type="match status" value="1"/>
</dbReference>
<dbReference type="AlphaFoldDB" id="A0A2J8M6C1"/>
<feature type="transmembrane region" description="Helical" evidence="11">
    <location>
        <begin position="225"/>
        <end position="244"/>
    </location>
</feature>
<evidence type="ECO:0000256" key="4">
    <source>
        <dbReference type="ARBA" id="ARBA00022723"/>
    </source>
</evidence>
<evidence type="ECO:0000256" key="5">
    <source>
        <dbReference type="ARBA" id="ARBA00022741"/>
    </source>
</evidence>
<dbReference type="GO" id="GO:0016020">
    <property type="term" value="C:membrane"/>
    <property type="evidence" value="ECO:0007669"/>
    <property type="project" value="UniProtKB-SubCell"/>
</dbReference>
<feature type="transmembrane region" description="Helical" evidence="11">
    <location>
        <begin position="434"/>
        <end position="457"/>
    </location>
</feature>
<feature type="transmembrane region" description="Helical" evidence="11">
    <location>
        <begin position="401"/>
        <end position="422"/>
    </location>
</feature>
<dbReference type="Pfam" id="PF00690">
    <property type="entry name" value="Cation_ATPase_N"/>
    <property type="match status" value="1"/>
</dbReference>
<dbReference type="EMBL" id="NBAG03000267">
    <property type="protein sequence ID" value="PNI55060.1"/>
    <property type="molecule type" value="Genomic_DNA"/>
</dbReference>
<dbReference type="SUPFAM" id="SSF81665">
    <property type="entry name" value="Calcium ATPase, transmembrane domain M"/>
    <property type="match status" value="1"/>
</dbReference>
<dbReference type="InterPro" id="IPR018303">
    <property type="entry name" value="ATPase_P-typ_P_site"/>
</dbReference>
<evidence type="ECO:0000256" key="8">
    <source>
        <dbReference type="ARBA" id="ARBA00022967"/>
    </source>
</evidence>
<feature type="domain" description="Cation-transporting P-type ATPase N-terminal" evidence="12">
    <location>
        <begin position="146"/>
        <end position="222"/>
    </location>
</feature>
<dbReference type="Pfam" id="PF12409">
    <property type="entry name" value="P5-ATPase"/>
    <property type="match status" value="1"/>
</dbReference>
<dbReference type="Gene3D" id="1.20.1110.10">
    <property type="entry name" value="Calcium-transporting ATPase, transmembrane domain"/>
    <property type="match status" value="1"/>
</dbReference>
<dbReference type="NCBIfam" id="TIGR01494">
    <property type="entry name" value="ATPase_P-type"/>
    <property type="match status" value="1"/>
</dbReference>
<comment type="caution">
    <text evidence="11">Lacks conserved residue(s) required for the propagation of feature annotation.</text>
</comment>
<dbReference type="Proteomes" id="UP000236370">
    <property type="component" value="Unassembled WGS sequence"/>
</dbReference>
<evidence type="ECO:0000256" key="6">
    <source>
        <dbReference type="ARBA" id="ARBA00022840"/>
    </source>
</evidence>
<dbReference type="Pfam" id="PF00122">
    <property type="entry name" value="E1-E2_ATPase"/>
    <property type="match status" value="1"/>
</dbReference>
<dbReference type="PRINTS" id="PR00119">
    <property type="entry name" value="CATATPASE"/>
</dbReference>
<comment type="similarity">
    <text evidence="2 11">Belongs to the cation transport ATPase (P-type) (TC 3.A.3) family. Type V subfamily.</text>
</comment>
<dbReference type="GO" id="GO:0005524">
    <property type="term" value="F:ATP binding"/>
    <property type="evidence" value="ECO:0007669"/>
    <property type="project" value="UniProtKB-UniRule"/>
</dbReference>
<dbReference type="InterPro" id="IPR023298">
    <property type="entry name" value="ATPase_P-typ_TM_dom_sf"/>
</dbReference>
<evidence type="ECO:0000256" key="1">
    <source>
        <dbReference type="ARBA" id="ARBA00004141"/>
    </source>
</evidence>
<dbReference type="InterPro" id="IPR004014">
    <property type="entry name" value="ATPase_P-typ_cation-transptr_N"/>
</dbReference>
<name>A0A2J8M6C1_PANTR</name>
<comment type="caution">
    <text evidence="13">The sequence shown here is derived from an EMBL/GenBank/DDBJ whole genome shotgun (WGS) entry which is preliminary data.</text>
</comment>
<evidence type="ECO:0000313" key="14">
    <source>
        <dbReference type="Proteomes" id="UP000236370"/>
    </source>
</evidence>
<keyword evidence="5 11" id="KW-0547">Nucleotide-binding</keyword>
<dbReference type="InterPro" id="IPR006544">
    <property type="entry name" value="P-type_TPase_V"/>
</dbReference>
<dbReference type="EC" id="7.2.2.-" evidence="11"/>
<evidence type="ECO:0000313" key="13">
    <source>
        <dbReference type="EMBL" id="PNI55060.1"/>
    </source>
</evidence>
<dbReference type="GO" id="GO:0016887">
    <property type="term" value="F:ATP hydrolysis activity"/>
    <property type="evidence" value="ECO:0007669"/>
    <property type="project" value="InterPro"/>
</dbReference>
<protein>
    <recommendedName>
        <fullName evidence="11">Cation-transporting ATPase</fullName>
        <ecNumber evidence="11">7.2.2.-</ecNumber>
    </recommendedName>
</protein>
<dbReference type="SMR" id="A0A2J8M6C1"/>
<dbReference type="InterPro" id="IPR047819">
    <property type="entry name" value="P5A-ATPase_N"/>
</dbReference>